<dbReference type="FunFam" id="4.10.1060.50:FF:000001">
    <property type="entry name" value="ubiquitin-60S ribosomal protein L40"/>
    <property type="match status" value="1"/>
</dbReference>
<name>A0A7S3RRD1_9SPIT</name>
<sequence>MVQILCRTLTGRTVTLDVNALATAASVCDASNAKEGIRANVDCRLLVNGKQLAADEALPQLSAGAEVSVLARGRGGVIEPSLVVLAKKYNVERKVCRICYARLPVRATNCRKKKCGHTNQLRLKKKLK</sequence>
<comment type="subcellular location">
    <subcellularLocation>
        <location evidence="1">Cytoplasm</location>
    </subcellularLocation>
</comment>
<dbReference type="SUPFAM" id="SSF54236">
    <property type="entry name" value="Ubiquitin-like"/>
    <property type="match status" value="1"/>
</dbReference>
<evidence type="ECO:0000313" key="7">
    <source>
        <dbReference type="EMBL" id="CAE0531880.1"/>
    </source>
</evidence>
<dbReference type="Gene3D" id="4.10.1060.50">
    <property type="match status" value="1"/>
</dbReference>
<feature type="domain" description="Large ribosomal subunit protein eL40" evidence="6">
    <location>
        <begin position="77"/>
        <end position="128"/>
    </location>
</feature>
<dbReference type="GO" id="GO:1990904">
    <property type="term" value="C:ribonucleoprotein complex"/>
    <property type="evidence" value="ECO:0007669"/>
    <property type="project" value="UniProtKB-KW"/>
</dbReference>
<dbReference type="GO" id="GO:0006412">
    <property type="term" value="P:translation"/>
    <property type="evidence" value="ECO:0007669"/>
    <property type="project" value="InterPro"/>
</dbReference>
<keyword evidence="4" id="KW-0689">Ribosomal protein</keyword>
<evidence type="ECO:0000256" key="1">
    <source>
        <dbReference type="ARBA" id="ARBA00004496"/>
    </source>
</evidence>
<dbReference type="Gene3D" id="3.10.20.90">
    <property type="entry name" value="Phosphatidylinositol 3-kinase Catalytic Subunit, Chain A, domain 1"/>
    <property type="match status" value="1"/>
</dbReference>
<keyword evidence="2" id="KW-0963">Cytoplasm</keyword>
<dbReference type="GO" id="GO:0003735">
    <property type="term" value="F:structural constituent of ribosome"/>
    <property type="evidence" value="ECO:0007669"/>
    <property type="project" value="InterPro"/>
</dbReference>
<dbReference type="GO" id="GO:0005840">
    <property type="term" value="C:ribosome"/>
    <property type="evidence" value="ECO:0007669"/>
    <property type="project" value="UniProtKB-KW"/>
</dbReference>
<evidence type="ECO:0000256" key="3">
    <source>
        <dbReference type="ARBA" id="ARBA00022499"/>
    </source>
</evidence>
<dbReference type="SUPFAM" id="SSF57829">
    <property type="entry name" value="Zn-binding ribosomal proteins"/>
    <property type="match status" value="1"/>
</dbReference>
<evidence type="ECO:0000256" key="4">
    <source>
        <dbReference type="ARBA" id="ARBA00022980"/>
    </source>
</evidence>
<keyword evidence="5" id="KW-0687">Ribonucleoprotein</keyword>
<keyword evidence="3" id="KW-1017">Isopeptide bond</keyword>
<evidence type="ECO:0000256" key="2">
    <source>
        <dbReference type="ARBA" id="ARBA00022490"/>
    </source>
</evidence>
<dbReference type="InterPro" id="IPR029071">
    <property type="entry name" value="Ubiquitin-like_domsf"/>
</dbReference>
<protein>
    <recommendedName>
        <fullName evidence="6">Large ribosomal subunit protein eL40 domain-containing protein</fullName>
    </recommendedName>
</protein>
<evidence type="ECO:0000256" key="5">
    <source>
        <dbReference type="ARBA" id="ARBA00023274"/>
    </source>
</evidence>
<evidence type="ECO:0000259" key="6">
    <source>
        <dbReference type="SMART" id="SM01377"/>
    </source>
</evidence>
<dbReference type="InterPro" id="IPR038587">
    <property type="entry name" value="Ribosomal_eL40_sf"/>
</dbReference>
<organism evidence="7">
    <name type="scientific">Strombidinopsis acuminata</name>
    <dbReference type="NCBI Taxonomy" id="141414"/>
    <lineage>
        <taxon>Eukaryota</taxon>
        <taxon>Sar</taxon>
        <taxon>Alveolata</taxon>
        <taxon>Ciliophora</taxon>
        <taxon>Intramacronucleata</taxon>
        <taxon>Spirotrichea</taxon>
        <taxon>Choreotrichia</taxon>
        <taxon>Choreotrichida</taxon>
        <taxon>Strombidinopsidae</taxon>
        <taxon>Strombidinopsis</taxon>
    </lineage>
</organism>
<dbReference type="Pfam" id="PF01020">
    <property type="entry name" value="Ribosomal_L40e"/>
    <property type="match status" value="1"/>
</dbReference>
<dbReference type="InterPro" id="IPR011332">
    <property type="entry name" value="Ribosomal_zn-bd"/>
</dbReference>
<dbReference type="SMART" id="SM01377">
    <property type="entry name" value="Ribosomal_L40e"/>
    <property type="match status" value="1"/>
</dbReference>
<accession>A0A7S3RRD1</accession>
<dbReference type="AlphaFoldDB" id="A0A7S3RRD1"/>
<reference evidence="7" key="1">
    <citation type="submission" date="2021-01" db="EMBL/GenBank/DDBJ databases">
        <authorList>
            <person name="Corre E."/>
            <person name="Pelletier E."/>
            <person name="Niang G."/>
            <person name="Scheremetjew M."/>
            <person name="Finn R."/>
            <person name="Kale V."/>
            <person name="Holt S."/>
            <person name="Cochrane G."/>
            <person name="Meng A."/>
            <person name="Brown T."/>
            <person name="Cohen L."/>
        </authorList>
    </citation>
    <scope>NUCLEOTIDE SEQUENCE</scope>
    <source>
        <strain evidence="7">SPMC142</strain>
    </source>
</reference>
<dbReference type="InterPro" id="IPR001975">
    <property type="entry name" value="Ribosomal_eL40_dom"/>
</dbReference>
<proteinExistence type="predicted"/>
<dbReference type="GO" id="GO:0005737">
    <property type="term" value="C:cytoplasm"/>
    <property type="evidence" value="ECO:0007669"/>
    <property type="project" value="UniProtKB-SubCell"/>
</dbReference>
<dbReference type="EMBL" id="HBIQ01018812">
    <property type="protein sequence ID" value="CAE0531880.1"/>
    <property type="molecule type" value="Transcribed_RNA"/>
</dbReference>
<gene>
    <name evidence="7" type="ORF">SACU0126_LOCUS6190</name>
</gene>